<dbReference type="GO" id="GO:0004113">
    <property type="term" value="F:2',3'-cyclic-nucleotide 3'-phosphodiesterase activity"/>
    <property type="evidence" value="ECO:0007669"/>
    <property type="project" value="TreeGrafter"/>
</dbReference>
<proteinExistence type="predicted"/>
<feature type="binding site" evidence="2">
    <location>
        <position position="174"/>
    </location>
    <ligand>
        <name>Fe cation</name>
        <dbReference type="ChEBI" id="CHEBI:24875"/>
        <label>2</label>
    </ligand>
</feature>
<name>A0A844FQS4_9FIRM</name>
<evidence type="ECO:0000313" key="3">
    <source>
        <dbReference type="EMBL" id="MST88013.1"/>
    </source>
</evidence>
<dbReference type="InterPro" id="IPR029052">
    <property type="entry name" value="Metallo-depent_PP-like"/>
</dbReference>
<gene>
    <name evidence="3" type="ORF">FYJ79_00090</name>
</gene>
<dbReference type="RefSeq" id="WP_154513960.1">
    <property type="nucleotide sequence ID" value="NZ_JAXFJJ010000055.1"/>
</dbReference>
<dbReference type="Pfam" id="PF13277">
    <property type="entry name" value="YmdB"/>
    <property type="match status" value="1"/>
</dbReference>
<dbReference type="Gene3D" id="3.60.21.10">
    <property type="match status" value="1"/>
</dbReference>
<feature type="binding site" evidence="2">
    <location>
        <position position="8"/>
    </location>
    <ligand>
        <name>Fe cation</name>
        <dbReference type="ChEBI" id="CHEBI:24875"/>
        <label>1</label>
    </ligand>
</feature>
<feature type="binding site" evidence="2">
    <location>
        <position position="39"/>
    </location>
    <ligand>
        <name>Fe cation</name>
        <dbReference type="ChEBI" id="CHEBI:24875"/>
        <label>1</label>
    </ligand>
</feature>
<organism evidence="3 4">
    <name type="scientific">Sharpea porci</name>
    <dbReference type="NCBI Taxonomy" id="2652286"/>
    <lineage>
        <taxon>Bacteria</taxon>
        <taxon>Bacillati</taxon>
        <taxon>Bacillota</taxon>
        <taxon>Erysipelotrichia</taxon>
        <taxon>Erysipelotrichales</taxon>
        <taxon>Coprobacillaceae</taxon>
        <taxon>Sharpea</taxon>
    </lineage>
</organism>
<dbReference type="PIRSF" id="PIRSF004789">
    <property type="entry name" value="DR1281"/>
    <property type="match status" value="1"/>
</dbReference>
<reference evidence="3 4" key="1">
    <citation type="submission" date="2019-08" db="EMBL/GenBank/DDBJ databases">
        <title>In-depth cultivation of the pig gut microbiome towards novel bacterial diversity and tailored functional studies.</title>
        <authorList>
            <person name="Wylensek D."/>
            <person name="Hitch T.C.A."/>
            <person name="Clavel T."/>
        </authorList>
    </citation>
    <scope>NUCLEOTIDE SEQUENCE [LARGE SCALE GENOMIC DNA]</scope>
    <source>
        <strain evidence="3 4">CA-Schmier-601-WT-3</strain>
    </source>
</reference>
<sequence>MKILFIGDIFGEIGRNMVATYLPLVKEKYQVDVVFANGENTTHGKGLIRKHYEELLADGIALITMGNHTYSKREIFDYIDEANNLIVPLNRPKALPGVGSRVITYGNKSIRVTNLLGLTFMDPKSTNPFEAIEPLLEEDTSDIHIIDFHGETTSDKAAFGYFVDGRVTAVVGTHTHVPTADEHILPKGTAFQSDIGMTGPYVSVIGCQAETIIERNLKGIMTPFTLAKGEGQFLATLLTIDDITNQCTHIERIQIDPQHSFEK</sequence>
<feature type="binding site" evidence="2">
    <location>
        <position position="40"/>
    </location>
    <ligand>
        <name>Fe cation</name>
        <dbReference type="ChEBI" id="CHEBI:24875"/>
        <label>1</label>
    </ligand>
</feature>
<evidence type="ECO:0000256" key="2">
    <source>
        <dbReference type="PIRSR" id="PIRSR004789-51"/>
    </source>
</evidence>
<comment type="caution">
    <text evidence="3">The sequence shown here is derived from an EMBL/GenBank/DDBJ whole genome shotgun (WGS) entry which is preliminary data.</text>
</comment>
<dbReference type="PANTHER" id="PTHR36303">
    <property type="entry name" value="2',3'-CYCLIC-NUCLEOTIDE 2'-PHOSPHODIESTERASE"/>
    <property type="match status" value="1"/>
</dbReference>
<dbReference type="Proteomes" id="UP000442619">
    <property type="component" value="Unassembled WGS sequence"/>
</dbReference>
<feature type="active site" description="Proton donor" evidence="1">
    <location>
        <position position="68"/>
    </location>
</feature>
<keyword evidence="2" id="KW-0479">Metal-binding</keyword>
<dbReference type="InterPro" id="IPR005235">
    <property type="entry name" value="YmdB-like"/>
</dbReference>
<evidence type="ECO:0000256" key="1">
    <source>
        <dbReference type="PIRSR" id="PIRSR004789-50"/>
    </source>
</evidence>
<accession>A0A844FQS4</accession>
<dbReference type="SUPFAM" id="SSF56300">
    <property type="entry name" value="Metallo-dependent phosphatases"/>
    <property type="match status" value="1"/>
</dbReference>
<dbReference type="AlphaFoldDB" id="A0A844FQS4"/>
<feature type="binding site" evidence="2">
    <location>
        <position position="176"/>
    </location>
    <ligand>
        <name>Fe cation</name>
        <dbReference type="ChEBI" id="CHEBI:24875"/>
        <label>1</label>
    </ligand>
</feature>
<dbReference type="NCBIfam" id="TIGR00282">
    <property type="entry name" value="TIGR00282 family metallophosphoesterase"/>
    <property type="match status" value="1"/>
</dbReference>
<feature type="binding site" evidence="2">
    <location>
        <position position="149"/>
    </location>
    <ligand>
        <name>Fe cation</name>
        <dbReference type="ChEBI" id="CHEBI:24875"/>
        <label>2</label>
    </ligand>
</feature>
<feature type="binding site" evidence="2">
    <location>
        <position position="39"/>
    </location>
    <ligand>
        <name>Fe cation</name>
        <dbReference type="ChEBI" id="CHEBI:24875"/>
        <label>2</label>
    </ligand>
</feature>
<dbReference type="GO" id="GO:0046872">
    <property type="term" value="F:metal ion binding"/>
    <property type="evidence" value="ECO:0007669"/>
    <property type="project" value="UniProtKB-KW"/>
</dbReference>
<dbReference type="PANTHER" id="PTHR36303:SF1">
    <property type="entry name" value="2',3'-CYCLIC-NUCLEOTIDE 2'-PHOSPHODIESTERASE"/>
    <property type="match status" value="1"/>
</dbReference>
<feature type="binding site" evidence="2">
    <location>
        <position position="67"/>
    </location>
    <ligand>
        <name>Fe cation</name>
        <dbReference type="ChEBI" id="CHEBI:24875"/>
        <label>2</label>
    </ligand>
</feature>
<evidence type="ECO:0000313" key="4">
    <source>
        <dbReference type="Proteomes" id="UP000442619"/>
    </source>
</evidence>
<dbReference type="EMBL" id="VUNM01000001">
    <property type="protein sequence ID" value="MST88013.1"/>
    <property type="molecule type" value="Genomic_DNA"/>
</dbReference>
<keyword evidence="4" id="KW-1185">Reference proteome</keyword>
<protein>
    <submittedName>
        <fullName evidence="3">TIGR00282 family metallophosphoesterase</fullName>
    </submittedName>
</protein>